<dbReference type="AlphaFoldDB" id="A0A9K3KZK8"/>
<proteinExistence type="predicted"/>
<dbReference type="Proteomes" id="UP000693970">
    <property type="component" value="Unassembled WGS sequence"/>
</dbReference>
<comment type="caution">
    <text evidence="1">The sequence shown here is derived from an EMBL/GenBank/DDBJ whole genome shotgun (WGS) entry which is preliminary data.</text>
</comment>
<evidence type="ECO:0000313" key="2">
    <source>
        <dbReference type="Proteomes" id="UP000693970"/>
    </source>
</evidence>
<reference evidence="1" key="1">
    <citation type="journal article" date="2021" name="Sci. Rep.">
        <title>Diploid genomic architecture of Nitzschia inconspicua, an elite biomass production diatom.</title>
        <authorList>
            <person name="Oliver A."/>
            <person name="Podell S."/>
            <person name="Pinowska A."/>
            <person name="Traller J.C."/>
            <person name="Smith S.R."/>
            <person name="McClure R."/>
            <person name="Beliaev A."/>
            <person name="Bohutskyi P."/>
            <person name="Hill E.A."/>
            <person name="Rabines A."/>
            <person name="Zheng H."/>
            <person name="Allen L.Z."/>
            <person name="Kuo A."/>
            <person name="Grigoriev I.V."/>
            <person name="Allen A.E."/>
            <person name="Hazlebeck D."/>
            <person name="Allen E.E."/>
        </authorList>
    </citation>
    <scope>NUCLEOTIDE SEQUENCE</scope>
    <source>
        <strain evidence="1">Hildebrandi</strain>
    </source>
</reference>
<protein>
    <submittedName>
        <fullName evidence="1">Uncharacterized protein</fullName>
    </submittedName>
</protein>
<reference evidence="1" key="2">
    <citation type="submission" date="2021-04" db="EMBL/GenBank/DDBJ databases">
        <authorList>
            <person name="Podell S."/>
        </authorList>
    </citation>
    <scope>NUCLEOTIDE SEQUENCE</scope>
    <source>
        <strain evidence="1">Hildebrandi</strain>
    </source>
</reference>
<name>A0A9K3KZK8_9STRA</name>
<evidence type="ECO:0000313" key="1">
    <source>
        <dbReference type="EMBL" id="KAG7352522.1"/>
    </source>
</evidence>
<keyword evidence="2" id="KW-1185">Reference proteome</keyword>
<gene>
    <name evidence="1" type="ORF">IV203_008570</name>
</gene>
<sequence>MCARPRPNQVFQTVEELMVVINDYQEASGNSLAIRRSRDSSRAMRLFIPGRFWPKGTAGRYHPQAGKLLPAA</sequence>
<dbReference type="EMBL" id="JAGRRH010000017">
    <property type="protein sequence ID" value="KAG7352522.1"/>
    <property type="molecule type" value="Genomic_DNA"/>
</dbReference>
<accession>A0A9K3KZK8</accession>
<organism evidence="1 2">
    <name type="scientific">Nitzschia inconspicua</name>
    <dbReference type="NCBI Taxonomy" id="303405"/>
    <lineage>
        <taxon>Eukaryota</taxon>
        <taxon>Sar</taxon>
        <taxon>Stramenopiles</taxon>
        <taxon>Ochrophyta</taxon>
        <taxon>Bacillariophyta</taxon>
        <taxon>Bacillariophyceae</taxon>
        <taxon>Bacillariophycidae</taxon>
        <taxon>Bacillariales</taxon>
        <taxon>Bacillariaceae</taxon>
        <taxon>Nitzschia</taxon>
    </lineage>
</organism>